<dbReference type="Pfam" id="PF01478">
    <property type="entry name" value="Peptidase_A24"/>
    <property type="match status" value="1"/>
</dbReference>
<dbReference type="AlphaFoldDB" id="A0A9X1I9R4"/>
<dbReference type="Proteomes" id="UP001139311">
    <property type="component" value="Unassembled WGS sequence"/>
</dbReference>
<dbReference type="GO" id="GO:0005886">
    <property type="term" value="C:plasma membrane"/>
    <property type="evidence" value="ECO:0007669"/>
    <property type="project" value="UniProtKB-SubCell"/>
</dbReference>
<evidence type="ECO:0000313" key="9">
    <source>
        <dbReference type="Proteomes" id="UP001139311"/>
    </source>
</evidence>
<protein>
    <submittedName>
        <fullName evidence="8">A24 family peptidase</fullName>
    </submittedName>
</protein>
<feature type="transmembrane region" description="Helical" evidence="6">
    <location>
        <begin position="28"/>
        <end position="45"/>
    </location>
</feature>
<keyword evidence="3 6" id="KW-0812">Transmembrane</keyword>
<dbReference type="InterPro" id="IPR052218">
    <property type="entry name" value="Preflagellin_Peptidase"/>
</dbReference>
<evidence type="ECO:0000313" key="8">
    <source>
        <dbReference type="EMBL" id="MCB4820819.1"/>
    </source>
</evidence>
<reference evidence="8" key="1">
    <citation type="submission" date="2021-10" db="EMBL/GenBank/DDBJ databases">
        <title>Roseicella aerolatum sp. nov., isolated from aerosols of e-waste dismantling site.</title>
        <authorList>
            <person name="Qin T."/>
        </authorList>
    </citation>
    <scope>NUCLEOTIDE SEQUENCE</scope>
    <source>
        <strain evidence="8">GB24</strain>
    </source>
</reference>
<comment type="subcellular location">
    <subcellularLocation>
        <location evidence="1">Cell membrane</location>
        <topology evidence="1">Multi-pass membrane protein</topology>
    </subcellularLocation>
</comment>
<feature type="transmembrane region" description="Helical" evidence="6">
    <location>
        <begin position="142"/>
        <end position="160"/>
    </location>
</feature>
<keyword evidence="9" id="KW-1185">Reference proteome</keyword>
<evidence type="ECO:0000256" key="6">
    <source>
        <dbReference type="SAM" id="Phobius"/>
    </source>
</evidence>
<dbReference type="EMBL" id="JAJAQI010000003">
    <property type="protein sequence ID" value="MCB4820819.1"/>
    <property type="molecule type" value="Genomic_DNA"/>
</dbReference>
<name>A0A9X1I9R4_9PROT</name>
<feature type="domain" description="Prepilin type IV endopeptidase peptidase" evidence="7">
    <location>
        <begin position="11"/>
        <end position="107"/>
    </location>
</feature>
<feature type="transmembrane region" description="Helical" evidence="6">
    <location>
        <begin position="89"/>
        <end position="110"/>
    </location>
</feature>
<keyword evidence="4 6" id="KW-1133">Transmembrane helix</keyword>
<evidence type="ECO:0000256" key="4">
    <source>
        <dbReference type="ARBA" id="ARBA00022989"/>
    </source>
</evidence>
<evidence type="ECO:0000256" key="1">
    <source>
        <dbReference type="ARBA" id="ARBA00004651"/>
    </source>
</evidence>
<gene>
    <name evidence="8" type="ORF">LHA35_03630</name>
</gene>
<dbReference type="Gene3D" id="1.20.120.1220">
    <property type="match status" value="1"/>
</dbReference>
<evidence type="ECO:0000256" key="3">
    <source>
        <dbReference type="ARBA" id="ARBA00022692"/>
    </source>
</evidence>
<dbReference type="RefSeq" id="WP_226604592.1">
    <property type="nucleotide sequence ID" value="NZ_JAJAQI010000003.1"/>
</dbReference>
<keyword evidence="2" id="KW-1003">Cell membrane</keyword>
<organism evidence="8 9">
    <name type="scientific">Roseicella aerolata</name>
    <dbReference type="NCBI Taxonomy" id="2883479"/>
    <lineage>
        <taxon>Bacteria</taxon>
        <taxon>Pseudomonadati</taxon>
        <taxon>Pseudomonadota</taxon>
        <taxon>Alphaproteobacteria</taxon>
        <taxon>Acetobacterales</taxon>
        <taxon>Roseomonadaceae</taxon>
        <taxon>Roseicella</taxon>
    </lineage>
</organism>
<dbReference type="GO" id="GO:0004190">
    <property type="term" value="F:aspartic-type endopeptidase activity"/>
    <property type="evidence" value="ECO:0007669"/>
    <property type="project" value="InterPro"/>
</dbReference>
<keyword evidence="5 6" id="KW-0472">Membrane</keyword>
<dbReference type="PANTHER" id="PTHR36506:SF1">
    <property type="entry name" value="PREFLAGELLIN PEPTIDASE"/>
    <property type="match status" value="1"/>
</dbReference>
<dbReference type="PANTHER" id="PTHR36506">
    <property type="entry name" value="PREFLAGELLIN PEPTIDASE"/>
    <property type="match status" value="1"/>
</dbReference>
<feature type="transmembrane region" description="Helical" evidence="6">
    <location>
        <begin position="52"/>
        <end position="69"/>
    </location>
</feature>
<proteinExistence type="predicted"/>
<evidence type="ECO:0000256" key="2">
    <source>
        <dbReference type="ARBA" id="ARBA00022475"/>
    </source>
</evidence>
<accession>A0A9X1I9R4</accession>
<sequence>MTLLALVPAGLALLTAALHDIVARTIPNALPLAIAVAGLVLRALAGDLAPGLLAAALVFLLALLAWRAGAMGGGDVKLLAACALLPPPAAVPGLILAVAIAGGLLGLLYLGLRPLLPAPGAPRPAALGARALRAEAWRIRRGGPLPYAVAIALGTFFTLLP</sequence>
<comment type="caution">
    <text evidence="8">The sequence shown here is derived from an EMBL/GenBank/DDBJ whole genome shotgun (WGS) entry which is preliminary data.</text>
</comment>
<evidence type="ECO:0000259" key="7">
    <source>
        <dbReference type="Pfam" id="PF01478"/>
    </source>
</evidence>
<dbReference type="InterPro" id="IPR000045">
    <property type="entry name" value="Prepilin_IV_endopep_pep"/>
</dbReference>
<evidence type="ECO:0000256" key="5">
    <source>
        <dbReference type="ARBA" id="ARBA00023136"/>
    </source>
</evidence>